<evidence type="ECO:0000256" key="4">
    <source>
        <dbReference type="ARBA" id="ARBA00022723"/>
    </source>
</evidence>
<protein>
    <recommendedName>
        <fullName evidence="7">Radical SAM core domain-containing protein</fullName>
    </recommendedName>
</protein>
<dbReference type="Proteomes" id="UP000176939">
    <property type="component" value="Unassembled WGS sequence"/>
</dbReference>
<dbReference type="InterPro" id="IPR058240">
    <property type="entry name" value="rSAM_sf"/>
</dbReference>
<reference evidence="8 9" key="1">
    <citation type="journal article" date="2016" name="Nat. Commun.">
        <title>Thousands of microbial genomes shed light on interconnected biogeochemical processes in an aquifer system.</title>
        <authorList>
            <person name="Anantharaman K."/>
            <person name="Brown C.T."/>
            <person name="Hug L.A."/>
            <person name="Sharon I."/>
            <person name="Castelle C.J."/>
            <person name="Probst A.J."/>
            <person name="Thomas B.C."/>
            <person name="Singh A."/>
            <person name="Wilkins M.J."/>
            <person name="Karaoz U."/>
            <person name="Brodie E.L."/>
            <person name="Williams K.H."/>
            <person name="Hubbard S.S."/>
            <person name="Banfield J.F."/>
        </authorList>
    </citation>
    <scope>NUCLEOTIDE SEQUENCE [LARGE SCALE GENOMIC DNA]</scope>
</reference>
<evidence type="ECO:0000256" key="2">
    <source>
        <dbReference type="ARBA" id="ARBA00022485"/>
    </source>
</evidence>
<dbReference type="GO" id="GO:0003824">
    <property type="term" value="F:catalytic activity"/>
    <property type="evidence" value="ECO:0007669"/>
    <property type="project" value="InterPro"/>
</dbReference>
<dbReference type="PROSITE" id="PS51918">
    <property type="entry name" value="RADICAL_SAM"/>
    <property type="match status" value="1"/>
</dbReference>
<keyword evidence="5" id="KW-0408">Iron</keyword>
<dbReference type="GO" id="GO:0070475">
    <property type="term" value="P:rRNA base methylation"/>
    <property type="evidence" value="ECO:0007669"/>
    <property type="project" value="TreeGrafter"/>
</dbReference>
<keyword evidence="2" id="KW-0004">4Fe-4S</keyword>
<dbReference type="GO" id="GO:0051539">
    <property type="term" value="F:4 iron, 4 sulfur cluster binding"/>
    <property type="evidence" value="ECO:0007669"/>
    <property type="project" value="UniProtKB-KW"/>
</dbReference>
<comment type="cofactor">
    <cofactor evidence="1">
        <name>[4Fe-4S] cluster</name>
        <dbReference type="ChEBI" id="CHEBI:49883"/>
    </cofactor>
</comment>
<comment type="caution">
    <text evidence="8">The sequence shown here is derived from an EMBL/GenBank/DDBJ whole genome shotgun (WGS) entry which is preliminary data.</text>
</comment>
<evidence type="ECO:0000259" key="7">
    <source>
        <dbReference type="PROSITE" id="PS51918"/>
    </source>
</evidence>
<accession>A0A1F7WZU9</accession>
<keyword evidence="3" id="KW-0949">S-adenosyl-L-methionine</keyword>
<evidence type="ECO:0000256" key="5">
    <source>
        <dbReference type="ARBA" id="ARBA00023004"/>
    </source>
</evidence>
<evidence type="ECO:0000256" key="6">
    <source>
        <dbReference type="ARBA" id="ARBA00023014"/>
    </source>
</evidence>
<organism evidence="8 9">
    <name type="scientific">Candidatus Woesebacteria bacterium RBG_13_36_22</name>
    <dbReference type="NCBI Taxonomy" id="1802478"/>
    <lineage>
        <taxon>Bacteria</taxon>
        <taxon>Candidatus Woeseibacteriota</taxon>
    </lineage>
</organism>
<dbReference type="EMBL" id="MGFQ01000050">
    <property type="protein sequence ID" value="OGM08346.1"/>
    <property type="molecule type" value="Genomic_DNA"/>
</dbReference>
<gene>
    <name evidence="8" type="ORF">A2Z67_02075</name>
</gene>
<proteinExistence type="predicted"/>
<name>A0A1F7WZU9_9BACT</name>
<dbReference type="Pfam" id="PF04055">
    <property type="entry name" value="Radical_SAM"/>
    <property type="match status" value="1"/>
</dbReference>
<dbReference type="AlphaFoldDB" id="A0A1F7WZU9"/>
<evidence type="ECO:0000313" key="8">
    <source>
        <dbReference type="EMBL" id="OGM08346.1"/>
    </source>
</evidence>
<dbReference type="PANTHER" id="PTHR30544">
    <property type="entry name" value="23S RRNA METHYLTRANSFERASE"/>
    <property type="match status" value="1"/>
</dbReference>
<dbReference type="InterPro" id="IPR013785">
    <property type="entry name" value="Aldolase_TIM"/>
</dbReference>
<evidence type="ECO:0000256" key="3">
    <source>
        <dbReference type="ARBA" id="ARBA00022691"/>
    </source>
</evidence>
<dbReference type="GO" id="GO:0030488">
    <property type="term" value="P:tRNA methylation"/>
    <property type="evidence" value="ECO:0007669"/>
    <property type="project" value="TreeGrafter"/>
</dbReference>
<dbReference type="InterPro" id="IPR040072">
    <property type="entry name" value="Methyltransferase_A"/>
</dbReference>
<keyword evidence="4" id="KW-0479">Metal-binding</keyword>
<sequence length="293" mass="33096">MITLEKLKSSDGSIKILWESGKARFESGAYPLKEKQYSFCISTQSGCKQGCKICALTTINQDTISRNLNQEELEKQMWGLAEYLHEQIEGASFHSIGYVGMGEPLQNYDNLVEHIRSSSFLNKFKTLPITISTVGIPDRIKRLEKEKFSRGFPRLQLSVHKVIHRETLIPLEKKYPLSECIWAASSYAIRSGLRVRANYLLLEGVNDSKKEITRLAEILDPRFFEIFLPSYAPPVANNKFRGVCDDKKQSLTALIHRVSAKKFGVPIEIIQFPLLGLDIKAGCGQLTGSLNLR</sequence>
<evidence type="ECO:0000313" key="9">
    <source>
        <dbReference type="Proteomes" id="UP000176939"/>
    </source>
</evidence>
<evidence type="ECO:0000256" key="1">
    <source>
        <dbReference type="ARBA" id="ARBA00001966"/>
    </source>
</evidence>
<dbReference type="SFLD" id="SFLDS00029">
    <property type="entry name" value="Radical_SAM"/>
    <property type="match status" value="1"/>
</dbReference>
<dbReference type="Gene3D" id="3.20.20.70">
    <property type="entry name" value="Aldolase class I"/>
    <property type="match status" value="1"/>
</dbReference>
<feature type="domain" description="Radical SAM core" evidence="7">
    <location>
        <begin position="33"/>
        <end position="266"/>
    </location>
</feature>
<dbReference type="PANTHER" id="PTHR30544:SF5">
    <property type="entry name" value="RADICAL SAM CORE DOMAIN-CONTAINING PROTEIN"/>
    <property type="match status" value="1"/>
</dbReference>
<dbReference type="SUPFAM" id="SSF102114">
    <property type="entry name" value="Radical SAM enzymes"/>
    <property type="match status" value="1"/>
</dbReference>
<dbReference type="GO" id="GO:0046872">
    <property type="term" value="F:metal ion binding"/>
    <property type="evidence" value="ECO:0007669"/>
    <property type="project" value="UniProtKB-KW"/>
</dbReference>
<keyword evidence="6" id="KW-0411">Iron-sulfur</keyword>
<dbReference type="InterPro" id="IPR007197">
    <property type="entry name" value="rSAM"/>
</dbReference>